<dbReference type="AlphaFoldDB" id="A0A4R1S1C6"/>
<reference evidence="2 3" key="1">
    <citation type="submission" date="2019-03" db="EMBL/GenBank/DDBJ databases">
        <title>Genomic Encyclopedia of Type Strains, Phase IV (KMG-IV): sequencing the most valuable type-strain genomes for metagenomic binning, comparative biology and taxonomic classification.</title>
        <authorList>
            <person name="Goeker M."/>
        </authorList>
    </citation>
    <scope>NUCLEOTIDE SEQUENCE [LARGE SCALE GENOMIC DNA]</scope>
    <source>
        <strain evidence="2 3">LX-B</strain>
    </source>
</reference>
<dbReference type="InterPro" id="IPR040704">
    <property type="entry name" value="HEPN_AbiU2"/>
</dbReference>
<dbReference type="RefSeq" id="WP_132013560.1">
    <property type="nucleotide sequence ID" value="NZ_SLUN01000006.1"/>
</dbReference>
<sequence length="219" mass="26165">MEQLVKNYCVWLEKIRLETVILLDHRKSFTELSEIVGNNPELHKDNYFFSDISYWYATTVLMCIRRQIDTDQDSVSIARLLLELINNIQSFNKEQFLDNYLRGMSEETTSIFRERAEEEFKLYSEPTNNYLDQDKIRKDYNELIAKYGQCKDYVNRKIAHLSQRQSRIPTFNDIDLCIDYVSKLTKKYSMLIEHVDVDLELSHYVDIKSLFSKPWVKLS</sequence>
<evidence type="ECO:0000259" key="1">
    <source>
        <dbReference type="Pfam" id="PF18734"/>
    </source>
</evidence>
<feature type="domain" description="HEPN AbiU2-like" evidence="1">
    <location>
        <begin position="7"/>
        <end position="195"/>
    </location>
</feature>
<gene>
    <name evidence="2" type="ORF">EDC14_100660</name>
</gene>
<comment type="caution">
    <text evidence="2">The sequence shown here is derived from an EMBL/GenBank/DDBJ whole genome shotgun (WGS) entry which is preliminary data.</text>
</comment>
<proteinExistence type="predicted"/>
<evidence type="ECO:0000313" key="3">
    <source>
        <dbReference type="Proteomes" id="UP000295008"/>
    </source>
</evidence>
<keyword evidence="3" id="KW-1185">Reference proteome</keyword>
<dbReference type="OrthoDB" id="7062275at2"/>
<dbReference type="EMBL" id="SLUN01000006">
    <property type="protein sequence ID" value="TCL72350.1"/>
    <property type="molecule type" value="Genomic_DNA"/>
</dbReference>
<accession>A0A4R1S1C6</accession>
<protein>
    <recommendedName>
        <fullName evidence="1">HEPN AbiU2-like domain-containing protein</fullName>
    </recommendedName>
</protein>
<dbReference type="Proteomes" id="UP000295008">
    <property type="component" value="Unassembled WGS sequence"/>
</dbReference>
<name>A0A4R1S1C6_HYDET</name>
<organism evidence="2 3">
    <name type="scientific">Hydrogenispora ethanolica</name>
    <dbReference type="NCBI Taxonomy" id="1082276"/>
    <lineage>
        <taxon>Bacteria</taxon>
        <taxon>Bacillati</taxon>
        <taxon>Bacillota</taxon>
        <taxon>Hydrogenispora</taxon>
    </lineage>
</organism>
<evidence type="ECO:0000313" key="2">
    <source>
        <dbReference type="EMBL" id="TCL72350.1"/>
    </source>
</evidence>
<dbReference type="Pfam" id="PF18734">
    <property type="entry name" value="HEPN_AbiU2"/>
    <property type="match status" value="1"/>
</dbReference>